<dbReference type="SUPFAM" id="SSF51735">
    <property type="entry name" value="NAD(P)-binding Rossmann-fold domains"/>
    <property type="match status" value="2"/>
</dbReference>
<dbReference type="PRINTS" id="PR00081">
    <property type="entry name" value="GDHRDH"/>
</dbReference>
<dbReference type="Gene3D" id="3.40.50.720">
    <property type="entry name" value="NAD(P)-binding Rossmann-like Domain"/>
    <property type="match status" value="2"/>
</dbReference>
<evidence type="ECO:0000313" key="5">
    <source>
        <dbReference type="Proteomes" id="UP000494163"/>
    </source>
</evidence>
<dbReference type="GO" id="GO:0016616">
    <property type="term" value="F:oxidoreductase activity, acting on the CH-OH group of donors, NAD or NADP as acceptor"/>
    <property type="evidence" value="ECO:0007669"/>
    <property type="project" value="UniProtKB-ARBA"/>
</dbReference>
<evidence type="ECO:0000256" key="1">
    <source>
        <dbReference type="ARBA" id="ARBA00006484"/>
    </source>
</evidence>
<gene>
    <name evidence="4" type="ORF">Dbus_chrXg1869</name>
</gene>
<dbReference type="FunFam" id="3.40.50.720:FF:000047">
    <property type="entry name" value="NADP-dependent L-serine/L-allo-threonine dehydrogenase"/>
    <property type="match status" value="2"/>
</dbReference>
<reference evidence="4 5" key="1">
    <citation type="submission" date="2015-08" db="EMBL/GenBank/DDBJ databases">
        <title>Ancestral chromatin configuration constrains chromatin evolution on differentiating sex chromosomes in Drosophila.</title>
        <authorList>
            <person name="Zhou Q."/>
            <person name="Bachtrog D."/>
        </authorList>
    </citation>
    <scope>NUCLEOTIDE SEQUENCE [LARGE SCALE GENOMIC DNA]</scope>
    <source>
        <tissue evidence="4">Whole larvae</tissue>
    </source>
</reference>
<evidence type="ECO:0000256" key="3">
    <source>
        <dbReference type="RuleBase" id="RU000363"/>
    </source>
</evidence>
<dbReference type="PANTHER" id="PTHR43115">
    <property type="entry name" value="DEHYDROGENASE/REDUCTASE SDR FAMILY MEMBER 11"/>
    <property type="match status" value="1"/>
</dbReference>
<keyword evidence="5" id="KW-1185">Reference proteome</keyword>
<dbReference type="Proteomes" id="UP000494163">
    <property type="component" value="Chromosome X"/>
</dbReference>
<accession>A0A0M3QZU2</accession>
<dbReference type="PANTHER" id="PTHR43115:SF4">
    <property type="entry name" value="DEHYDROGENASE_REDUCTASE SDR FAMILY MEMBER 11"/>
    <property type="match status" value="1"/>
</dbReference>
<dbReference type="AlphaFoldDB" id="A0A0M3QZU2"/>
<dbReference type="InterPro" id="IPR002347">
    <property type="entry name" value="SDR_fam"/>
</dbReference>
<evidence type="ECO:0000256" key="2">
    <source>
        <dbReference type="ARBA" id="ARBA00023002"/>
    </source>
</evidence>
<dbReference type="EMBL" id="CP012528">
    <property type="protein sequence ID" value="ALC50013.1"/>
    <property type="molecule type" value="Genomic_DNA"/>
</dbReference>
<protein>
    <submittedName>
        <fullName evidence="4">CG10962</fullName>
    </submittedName>
</protein>
<dbReference type="PRINTS" id="PR00080">
    <property type="entry name" value="SDRFAMILY"/>
</dbReference>
<sequence length="456" mass="49888">MERWRNRIAVVTGASSGIGAVLSKQLIQAGVIVVGLARRLERLEQLRLELPAEQRAQLHSRQCDVTDLAAVNAAFDWIEHELGGVDILVNNAGKLAGGQLVTLCLETAQQVLQTNVMGVVYCTQRAFRSLQSRSAAGHVVLINSIVGHQLFNTPPGSVQPLNMYPATKHAITALTELYRQEFRDLHTQIKVTSISPGLVNTDLVPPAFKSLPMLQPEDVAAAIISGIGAALVKDLVRAGLIVVGLARRLERMEALKETLPEELQSQFHAIKCDVAEQEQVASAFDWIEAELGGVDILVNNAGLLYSGQLLTMQLEQLQHVFQVNLMGVVYCTQRAFRSMQQRNVAGHVVLINSLTGHHVIHPPEASLQCLNMYPVTKHGISALLEILRQELHGLQTKIKITSISPGVTDTEILPTDYDTLPRLQPEDITAGIMYALATPPHVQVHQLTIKPIGEPF</sequence>
<dbReference type="InterPro" id="IPR036291">
    <property type="entry name" value="NAD(P)-bd_dom_sf"/>
</dbReference>
<keyword evidence="2" id="KW-0560">Oxidoreductase</keyword>
<dbReference type="OrthoDB" id="1933717at2759"/>
<dbReference type="OMA" id="NKTAGHI"/>
<comment type="similarity">
    <text evidence="1 3">Belongs to the short-chain dehydrogenases/reductases (SDR) family.</text>
</comment>
<name>A0A0M3QZU2_DROBS</name>
<dbReference type="Pfam" id="PF00106">
    <property type="entry name" value="adh_short"/>
    <property type="match status" value="2"/>
</dbReference>
<organism evidence="4 5">
    <name type="scientific">Drosophila busckii</name>
    <name type="common">Fruit fly</name>
    <dbReference type="NCBI Taxonomy" id="30019"/>
    <lineage>
        <taxon>Eukaryota</taxon>
        <taxon>Metazoa</taxon>
        <taxon>Ecdysozoa</taxon>
        <taxon>Arthropoda</taxon>
        <taxon>Hexapoda</taxon>
        <taxon>Insecta</taxon>
        <taxon>Pterygota</taxon>
        <taxon>Neoptera</taxon>
        <taxon>Endopterygota</taxon>
        <taxon>Diptera</taxon>
        <taxon>Brachycera</taxon>
        <taxon>Muscomorpha</taxon>
        <taxon>Ephydroidea</taxon>
        <taxon>Drosophilidae</taxon>
        <taxon>Drosophila</taxon>
    </lineage>
</organism>
<dbReference type="PROSITE" id="PS00061">
    <property type="entry name" value="ADH_SHORT"/>
    <property type="match status" value="1"/>
</dbReference>
<evidence type="ECO:0000313" key="4">
    <source>
        <dbReference type="EMBL" id="ALC50013.1"/>
    </source>
</evidence>
<dbReference type="STRING" id="30019.A0A0M3QZU2"/>
<dbReference type="InterPro" id="IPR020904">
    <property type="entry name" value="Sc_DH/Rdtase_CS"/>
</dbReference>
<proteinExistence type="inferred from homology"/>